<keyword evidence="1" id="KW-0808">Transferase</keyword>
<organism evidence="1 2">
    <name type="scientific">Lentzea atacamensis</name>
    <dbReference type="NCBI Taxonomy" id="531938"/>
    <lineage>
        <taxon>Bacteria</taxon>
        <taxon>Bacillati</taxon>
        <taxon>Actinomycetota</taxon>
        <taxon>Actinomycetes</taxon>
        <taxon>Pseudonocardiales</taxon>
        <taxon>Pseudonocardiaceae</taxon>
        <taxon>Lentzea</taxon>
    </lineage>
</organism>
<dbReference type="RefSeq" id="WP_109640265.1">
    <property type="nucleotide sequence ID" value="NZ_QGHB01000012.1"/>
</dbReference>
<sequence length="223" mass="24923">MNCVHLVVGPTGAGKSDVAVKVADVHNKAPIVVADRIQCYLDLPVTSARLDGPGRLHLARRTVPDGDYPVHEAAWALLRKVETLSRTHEHVVVEGGSISLLRRFADCRGRFPFQLTSTVLPLTDERAHLDRLRTRAARMIADGMLDEIAKAWQHREQRAFVASVNGPEAVLRWCEQHRVDPEDLPGVDDAGMAELAELVALVHHEHSLEQHEVFTRLFGWNHE</sequence>
<comment type="caution">
    <text evidence="1">The sequence shown here is derived from an EMBL/GenBank/DDBJ whole genome shotgun (WGS) entry which is preliminary data.</text>
</comment>
<evidence type="ECO:0000313" key="1">
    <source>
        <dbReference type="EMBL" id="PWK82941.1"/>
    </source>
</evidence>
<proteinExistence type="predicted"/>
<dbReference type="AlphaFoldDB" id="A0A316I6V6"/>
<gene>
    <name evidence="1" type="ORF">C8D88_112192</name>
</gene>
<dbReference type="EMBL" id="QGHB01000012">
    <property type="protein sequence ID" value="PWK82941.1"/>
    <property type="molecule type" value="Genomic_DNA"/>
</dbReference>
<protein>
    <submittedName>
        <fullName evidence="1">Isopentenyl transferase</fullName>
    </submittedName>
</protein>
<name>A0A316I6V6_9PSEU</name>
<dbReference type="Pfam" id="PF01745">
    <property type="entry name" value="IPT"/>
    <property type="match status" value="1"/>
</dbReference>
<dbReference type="Gene3D" id="1.10.287.890">
    <property type="entry name" value="Crystal structure of tRNA isopentenylpyrophosphate transferase (bh2366) domain"/>
    <property type="match status" value="1"/>
</dbReference>
<dbReference type="Gene3D" id="3.40.50.300">
    <property type="entry name" value="P-loop containing nucleotide triphosphate hydrolases"/>
    <property type="match status" value="1"/>
</dbReference>
<dbReference type="GO" id="GO:0016740">
    <property type="term" value="F:transferase activity"/>
    <property type="evidence" value="ECO:0007669"/>
    <property type="project" value="UniProtKB-KW"/>
</dbReference>
<accession>A0A316I6V6</accession>
<dbReference type="SUPFAM" id="SSF52540">
    <property type="entry name" value="P-loop containing nucleoside triphosphate hydrolases"/>
    <property type="match status" value="1"/>
</dbReference>
<evidence type="ECO:0000313" key="2">
    <source>
        <dbReference type="Proteomes" id="UP000246005"/>
    </source>
</evidence>
<reference evidence="1 2" key="1">
    <citation type="submission" date="2018-05" db="EMBL/GenBank/DDBJ databases">
        <title>Genomic Encyclopedia of Type Strains, Phase IV (KMG-IV): sequencing the most valuable type-strain genomes for metagenomic binning, comparative biology and taxonomic classification.</title>
        <authorList>
            <person name="Goeker M."/>
        </authorList>
    </citation>
    <scope>NUCLEOTIDE SEQUENCE [LARGE SCALE GENOMIC DNA]</scope>
    <source>
        <strain evidence="1 2">DSM 45480</strain>
    </source>
</reference>
<dbReference type="Proteomes" id="UP000246005">
    <property type="component" value="Unassembled WGS sequence"/>
</dbReference>
<dbReference type="InterPro" id="IPR027417">
    <property type="entry name" value="P-loop_NTPase"/>
</dbReference>